<dbReference type="InterPro" id="IPR036178">
    <property type="entry name" value="Formintransfe-cycloase-like_sf"/>
</dbReference>
<dbReference type="EMBL" id="DVMR01000031">
    <property type="protein sequence ID" value="HIU43240.1"/>
    <property type="molecule type" value="Genomic_DNA"/>
</dbReference>
<name>A0A9D1LKS3_9CLOT</name>
<accession>A0A9D1LKS3</accession>
<dbReference type="SUPFAM" id="SSF101262">
    <property type="entry name" value="Methenyltetrahydrofolate cyclohydrolase-like"/>
    <property type="match status" value="1"/>
</dbReference>
<reference evidence="2" key="1">
    <citation type="submission" date="2020-10" db="EMBL/GenBank/DDBJ databases">
        <authorList>
            <person name="Gilroy R."/>
        </authorList>
    </citation>
    <scope>NUCLEOTIDE SEQUENCE</scope>
    <source>
        <strain evidence="2">CHK191-8634</strain>
    </source>
</reference>
<dbReference type="InterPro" id="IPR007044">
    <property type="entry name" value="Cyclodeamin/CycHdrlase"/>
</dbReference>
<dbReference type="Proteomes" id="UP000824073">
    <property type="component" value="Unassembled WGS sequence"/>
</dbReference>
<sequence>MELTAMTVSQYLDVLASDAPAPGGGSASALCGAQGAGLVAMVAGLTVGRAKYADFEQDCRKAAEEAGRLQKELVASIDRDTEAFNRVSAAMKLPRETDEQKAARRDAIAEATLAATQVPFATMGLAAQALEVCRSIVGRSNPNAASDLGVAALNLLACVRGAWLNVLINLSGVRDENERERFRAEGERIESSAARLADEIYQSVKNSL</sequence>
<dbReference type="Pfam" id="PF04961">
    <property type="entry name" value="FTCD_C"/>
    <property type="match status" value="1"/>
</dbReference>
<dbReference type="GO" id="GO:0003824">
    <property type="term" value="F:catalytic activity"/>
    <property type="evidence" value="ECO:0007669"/>
    <property type="project" value="InterPro"/>
</dbReference>
<evidence type="ECO:0000313" key="2">
    <source>
        <dbReference type="EMBL" id="HIU43240.1"/>
    </source>
</evidence>
<evidence type="ECO:0000259" key="1">
    <source>
        <dbReference type="Pfam" id="PF04961"/>
    </source>
</evidence>
<comment type="caution">
    <text evidence="2">The sequence shown here is derived from an EMBL/GenBank/DDBJ whole genome shotgun (WGS) entry which is preliminary data.</text>
</comment>
<feature type="domain" description="Cyclodeaminase/cyclohydrolase" evidence="1">
    <location>
        <begin position="7"/>
        <end position="185"/>
    </location>
</feature>
<protein>
    <submittedName>
        <fullName evidence="2">Cyclodeaminase/cyclohydrolase family protein</fullName>
    </submittedName>
</protein>
<reference evidence="2" key="2">
    <citation type="journal article" date="2021" name="PeerJ">
        <title>Extensive microbial diversity within the chicken gut microbiome revealed by metagenomics and culture.</title>
        <authorList>
            <person name="Gilroy R."/>
            <person name="Ravi A."/>
            <person name="Getino M."/>
            <person name="Pursley I."/>
            <person name="Horton D.L."/>
            <person name="Alikhan N.F."/>
            <person name="Baker D."/>
            <person name="Gharbi K."/>
            <person name="Hall N."/>
            <person name="Watson M."/>
            <person name="Adriaenssens E.M."/>
            <person name="Foster-Nyarko E."/>
            <person name="Jarju S."/>
            <person name="Secka A."/>
            <person name="Antonio M."/>
            <person name="Oren A."/>
            <person name="Chaudhuri R.R."/>
            <person name="La Ragione R."/>
            <person name="Hildebrand F."/>
            <person name="Pallen M.J."/>
        </authorList>
    </citation>
    <scope>NUCLEOTIDE SEQUENCE</scope>
    <source>
        <strain evidence="2">CHK191-8634</strain>
    </source>
</reference>
<gene>
    <name evidence="2" type="ORF">IAB67_02960</name>
</gene>
<dbReference type="Gene3D" id="1.20.120.680">
    <property type="entry name" value="Formiminotetrahydrofolate cyclodeaminase monomer, up-and-down helical bundle"/>
    <property type="match status" value="1"/>
</dbReference>
<dbReference type="AlphaFoldDB" id="A0A9D1LKS3"/>
<evidence type="ECO:0000313" key="3">
    <source>
        <dbReference type="Proteomes" id="UP000824073"/>
    </source>
</evidence>
<organism evidence="2 3">
    <name type="scientific">Candidatus Ventrousia excrementavium</name>
    <dbReference type="NCBI Taxonomy" id="2840961"/>
    <lineage>
        <taxon>Bacteria</taxon>
        <taxon>Bacillati</taxon>
        <taxon>Bacillota</taxon>
        <taxon>Clostridia</taxon>
        <taxon>Eubacteriales</taxon>
        <taxon>Clostridiaceae</taxon>
        <taxon>Clostridiaceae incertae sedis</taxon>
        <taxon>Candidatus Ventrousia</taxon>
    </lineage>
</organism>
<proteinExistence type="predicted"/>